<evidence type="ECO:0000259" key="4">
    <source>
        <dbReference type="PROSITE" id="PS50173"/>
    </source>
</evidence>
<feature type="region of interest" description="Disordered" evidence="3">
    <location>
        <begin position="582"/>
        <end position="625"/>
    </location>
</feature>
<dbReference type="GO" id="GO:0003887">
    <property type="term" value="F:DNA-directed DNA polymerase activity"/>
    <property type="evidence" value="ECO:0007669"/>
    <property type="project" value="InterPro"/>
</dbReference>
<dbReference type="EMBL" id="HBET01011199">
    <property type="protein sequence ID" value="CAD8563338.1"/>
    <property type="molecule type" value="Transcribed_RNA"/>
</dbReference>
<dbReference type="GO" id="GO:0042276">
    <property type="term" value="P:error-prone translesion synthesis"/>
    <property type="evidence" value="ECO:0007669"/>
    <property type="project" value="TreeGrafter"/>
</dbReference>
<name>A0A7S0JYA1_CAFRO</name>
<evidence type="ECO:0000256" key="2">
    <source>
        <dbReference type="ARBA" id="ARBA00022634"/>
    </source>
</evidence>
<dbReference type="InterPro" id="IPR036775">
    <property type="entry name" value="DNA_pol_Y-fam_lit_finger_sf"/>
</dbReference>
<dbReference type="InterPro" id="IPR053848">
    <property type="entry name" value="IMS_HHH_1"/>
</dbReference>
<dbReference type="PANTHER" id="PTHR45990">
    <property type="entry name" value="DNA REPAIR PROTEIN REV1"/>
    <property type="match status" value="1"/>
</dbReference>
<accession>A0A7S0JYA1</accession>
<dbReference type="GO" id="GO:0005634">
    <property type="term" value="C:nucleus"/>
    <property type="evidence" value="ECO:0007669"/>
    <property type="project" value="TreeGrafter"/>
</dbReference>
<dbReference type="Gene3D" id="1.10.150.20">
    <property type="entry name" value="5' to 3' exonuclease, C-terminal subdomain"/>
    <property type="match status" value="1"/>
</dbReference>
<dbReference type="InterPro" id="IPR001126">
    <property type="entry name" value="UmuC"/>
</dbReference>
<proteinExistence type="inferred from homology"/>
<dbReference type="InterPro" id="IPR043502">
    <property type="entry name" value="DNA/RNA_pol_sf"/>
</dbReference>
<dbReference type="Pfam" id="PF00817">
    <property type="entry name" value="IMS"/>
    <property type="match status" value="1"/>
</dbReference>
<dbReference type="Gene3D" id="3.30.1490.100">
    <property type="entry name" value="DNA polymerase, Y-family, little finger domain"/>
    <property type="match status" value="2"/>
</dbReference>
<evidence type="ECO:0000256" key="3">
    <source>
        <dbReference type="SAM" id="MobiDB-lite"/>
    </source>
</evidence>
<dbReference type="PROSITE" id="PS50173">
    <property type="entry name" value="UMUC"/>
    <property type="match status" value="1"/>
</dbReference>
<feature type="region of interest" description="Disordered" evidence="3">
    <location>
        <begin position="713"/>
        <end position="741"/>
    </location>
</feature>
<evidence type="ECO:0000313" key="5">
    <source>
        <dbReference type="EMBL" id="CAD8563338.1"/>
    </source>
</evidence>
<dbReference type="InterPro" id="IPR017961">
    <property type="entry name" value="DNA_pol_Y-fam_little_finger"/>
</dbReference>
<feature type="domain" description="UmuC" evidence="4">
    <location>
        <begin position="1"/>
        <end position="136"/>
    </location>
</feature>
<reference evidence="5" key="1">
    <citation type="submission" date="2021-01" db="EMBL/GenBank/DDBJ databases">
        <authorList>
            <person name="Corre E."/>
            <person name="Pelletier E."/>
            <person name="Niang G."/>
            <person name="Scheremetjew M."/>
            <person name="Finn R."/>
            <person name="Kale V."/>
            <person name="Holt S."/>
            <person name="Cochrane G."/>
            <person name="Meng A."/>
            <person name="Brown T."/>
            <person name="Cohen L."/>
        </authorList>
    </citation>
    <scope>NUCLEOTIDE SEQUENCE</scope>
    <source>
        <strain evidence="5">E4-10</strain>
    </source>
</reference>
<protein>
    <recommendedName>
        <fullName evidence="4">UmuC domain-containing protein</fullName>
    </recommendedName>
</protein>
<dbReference type="Pfam" id="PF21999">
    <property type="entry name" value="IMS_HHH_1"/>
    <property type="match status" value="1"/>
</dbReference>
<keyword evidence="2" id="KW-0237">DNA synthesis</keyword>
<sequence>MRVKDARAACSAAGQALLVVPYDFARIEATARVVYQLFCRASRRVQAQSIDEAFLDLTGCPDPEGAVSRLRAQIFRHTGCSASAGIARSKLLAKLACSAAKRGSGAGNAQLCLADDDGRVDAFLLGLRAYDLPGVGYKAMRSLRERGVETMAEVRACGAAGLRAALGAEAGQRVFEAAWGHDPSEEAVGVRKPRQSVGLQVFWGCRFSEQAKAEAFVAETVCQEVSRRMAEAGAQEAGLAELVLVQPGQPAGQGGGPGLLGEAAAGCTDAGIREQGRWTWRRGQPAPRLAEVWAGHPVSVLGRRVTLTVLQAHAQAGRPYKSNGCGRCHSHALSARLPSATCDHAVIAAAAVELLRKARVPAPEIRGLALQISDLTGPGGAPQRTAGAGIAAVSAPAKRGGISAFLAPRKVVASTAAAPDAARGESLGSAPGPALRGSHANGSGLGSCLPEGVATSADTRALKRVRDLDCPEGSARGLPARERGCLPVPAGWQEPGGSSQAKRVALSASCSRQECSRGSCVPCDEQDAAQVAVVDLCADVSLDISASTPPGKAAGGTTGQSASGAGVESGYAAAACSLNLGTRHGGPRQRWRPETHGNSAVRATHDGDHGGQASGLGDRSGSEPELRLGCRAEEDKEQVVCLSASDASEVPLVLSGSQDTSQLECTAQSGLGSPSHRTVANPLSWSQVDQSVLSEVPAELRAEVVRTLASGRRGIGTSSEPLAPAAAGKRSLPGRAAAGGSRARAQPSIVLSVAAATAGVAPANVDPGVWASLPVRDRRQVLQQLQRRGATVKSAIDRRAFLEGRAQGAPAAAADAAFLEVPQAGSRAEASATGTCEGLPPCGVRDGCDTGGDDACMVMDDVSLEYEPGSMMLGQATIAGAQRLRARPPEAGRPALGTASRRQADEAPPAGTAAGLLQTLEPGSALARLLGEGMLTMSEPTGELQRLFESWAQSVGTPTEADARGLALLMCQLAANGREEAAMRALGSCVLGASRGVPTALCSRRHWRAVAGYAFERLADAVQAARGYRLHPGPLAWMLKEGN</sequence>
<dbReference type="GO" id="GO:0017125">
    <property type="term" value="F:deoxycytidyl transferase activity"/>
    <property type="evidence" value="ECO:0007669"/>
    <property type="project" value="TreeGrafter"/>
</dbReference>
<feature type="region of interest" description="Disordered" evidence="3">
    <location>
        <begin position="886"/>
        <end position="910"/>
    </location>
</feature>
<dbReference type="PANTHER" id="PTHR45990:SF1">
    <property type="entry name" value="DNA REPAIR PROTEIN REV1"/>
    <property type="match status" value="1"/>
</dbReference>
<dbReference type="SUPFAM" id="SSF56672">
    <property type="entry name" value="DNA/RNA polymerases"/>
    <property type="match status" value="1"/>
</dbReference>
<dbReference type="GO" id="GO:0070987">
    <property type="term" value="P:error-free translesion synthesis"/>
    <property type="evidence" value="ECO:0007669"/>
    <property type="project" value="TreeGrafter"/>
</dbReference>
<feature type="region of interest" description="Disordered" evidence="3">
    <location>
        <begin position="417"/>
        <end position="436"/>
    </location>
</feature>
<dbReference type="GO" id="GO:0006281">
    <property type="term" value="P:DNA repair"/>
    <property type="evidence" value="ECO:0007669"/>
    <property type="project" value="InterPro"/>
</dbReference>
<gene>
    <name evidence="5" type="ORF">CROE0942_LOCUS7715</name>
</gene>
<dbReference type="Gene3D" id="3.30.70.270">
    <property type="match status" value="1"/>
</dbReference>
<dbReference type="Pfam" id="PF11799">
    <property type="entry name" value="IMS_C"/>
    <property type="match status" value="1"/>
</dbReference>
<dbReference type="AlphaFoldDB" id="A0A7S0JYA1"/>
<evidence type="ECO:0000256" key="1">
    <source>
        <dbReference type="ARBA" id="ARBA00010945"/>
    </source>
</evidence>
<dbReference type="InterPro" id="IPR043128">
    <property type="entry name" value="Rev_trsase/Diguanyl_cyclase"/>
</dbReference>
<comment type="similarity">
    <text evidence="1">Belongs to the DNA polymerase type-Y family.</text>
</comment>
<organism evidence="5">
    <name type="scientific">Cafeteria roenbergensis</name>
    <name type="common">Marine flagellate</name>
    <dbReference type="NCBI Taxonomy" id="33653"/>
    <lineage>
        <taxon>Eukaryota</taxon>
        <taxon>Sar</taxon>
        <taxon>Stramenopiles</taxon>
        <taxon>Bigyra</taxon>
        <taxon>Opalozoa</taxon>
        <taxon>Bicosoecida</taxon>
        <taxon>Cafeteriaceae</taxon>
        <taxon>Cafeteria</taxon>
    </lineage>
</organism>
<dbReference type="GO" id="GO:0003684">
    <property type="term" value="F:damaged DNA binding"/>
    <property type="evidence" value="ECO:0007669"/>
    <property type="project" value="InterPro"/>
</dbReference>